<proteinExistence type="predicted"/>
<sequence length="147" mass="16606">MENVFHSKSFVMESLSVPTPTMRPTVKTHPFLGSTFRLVNGSDTSGYVEVLFRSRWQPVCSPMTLNTIDGICGEMRIGSTGKAERSERSLANGWNVICDMKCELRRSEENNCQSQARISCISVDSGRHFSIEQKEMCEIFIDAFVLR</sequence>
<gene>
    <name evidence="4" type="ORF">CAUJ_LOCUS11570</name>
</gene>
<keyword evidence="1 2" id="KW-1015">Disulfide bond</keyword>
<keyword evidence="5" id="KW-1185">Reference proteome</keyword>
<comment type="caution">
    <text evidence="4">The sequence shown here is derived from an EMBL/GenBank/DDBJ whole genome shotgun (WGS) entry which is preliminary data.</text>
</comment>
<comment type="caution">
    <text evidence="2">Lacks conserved residue(s) required for the propagation of feature annotation.</text>
</comment>
<evidence type="ECO:0000256" key="1">
    <source>
        <dbReference type="ARBA" id="ARBA00023157"/>
    </source>
</evidence>
<dbReference type="Proteomes" id="UP000835052">
    <property type="component" value="Unassembled WGS sequence"/>
</dbReference>
<evidence type="ECO:0000313" key="5">
    <source>
        <dbReference type="Proteomes" id="UP000835052"/>
    </source>
</evidence>
<accession>A0A8S1HMY3</accession>
<dbReference type="Gene3D" id="3.10.250.10">
    <property type="entry name" value="SRCR-like domain"/>
    <property type="match status" value="1"/>
</dbReference>
<dbReference type="PROSITE" id="PS50287">
    <property type="entry name" value="SRCR_2"/>
    <property type="match status" value="1"/>
</dbReference>
<dbReference type="InterPro" id="IPR036772">
    <property type="entry name" value="SRCR-like_dom_sf"/>
</dbReference>
<dbReference type="SUPFAM" id="SSF56487">
    <property type="entry name" value="SRCR-like"/>
    <property type="match status" value="1"/>
</dbReference>
<dbReference type="AlphaFoldDB" id="A0A8S1HMY3"/>
<evidence type="ECO:0000259" key="3">
    <source>
        <dbReference type="PROSITE" id="PS50287"/>
    </source>
</evidence>
<organism evidence="4 5">
    <name type="scientific">Caenorhabditis auriculariae</name>
    <dbReference type="NCBI Taxonomy" id="2777116"/>
    <lineage>
        <taxon>Eukaryota</taxon>
        <taxon>Metazoa</taxon>
        <taxon>Ecdysozoa</taxon>
        <taxon>Nematoda</taxon>
        <taxon>Chromadorea</taxon>
        <taxon>Rhabditida</taxon>
        <taxon>Rhabditina</taxon>
        <taxon>Rhabditomorpha</taxon>
        <taxon>Rhabditoidea</taxon>
        <taxon>Rhabditidae</taxon>
        <taxon>Peloderinae</taxon>
        <taxon>Caenorhabditis</taxon>
    </lineage>
</organism>
<evidence type="ECO:0000313" key="4">
    <source>
        <dbReference type="EMBL" id="CAD6195651.1"/>
    </source>
</evidence>
<protein>
    <recommendedName>
        <fullName evidence="3">SRCR domain-containing protein</fullName>
    </recommendedName>
</protein>
<dbReference type="EMBL" id="CAJGYM010000058">
    <property type="protein sequence ID" value="CAD6195651.1"/>
    <property type="molecule type" value="Genomic_DNA"/>
</dbReference>
<dbReference type="InterPro" id="IPR001190">
    <property type="entry name" value="SRCR"/>
</dbReference>
<dbReference type="GO" id="GO:0016020">
    <property type="term" value="C:membrane"/>
    <property type="evidence" value="ECO:0007669"/>
    <property type="project" value="InterPro"/>
</dbReference>
<feature type="disulfide bond" evidence="2">
    <location>
        <begin position="102"/>
        <end position="112"/>
    </location>
</feature>
<dbReference type="SMART" id="SM00202">
    <property type="entry name" value="SR"/>
    <property type="match status" value="1"/>
</dbReference>
<name>A0A8S1HMY3_9PELO</name>
<feature type="domain" description="SRCR" evidence="3">
    <location>
        <begin position="36"/>
        <end position="138"/>
    </location>
</feature>
<reference evidence="4" key="1">
    <citation type="submission" date="2020-10" db="EMBL/GenBank/DDBJ databases">
        <authorList>
            <person name="Kikuchi T."/>
        </authorList>
    </citation>
    <scope>NUCLEOTIDE SEQUENCE</scope>
    <source>
        <strain evidence="4">NKZ352</strain>
    </source>
</reference>
<evidence type="ECO:0000256" key="2">
    <source>
        <dbReference type="PROSITE-ProRule" id="PRU00196"/>
    </source>
</evidence>